<dbReference type="STRING" id="1480694.DC28_15170"/>
<evidence type="ECO:0000259" key="1">
    <source>
        <dbReference type="Pfam" id="PF14417"/>
    </source>
</evidence>
<dbReference type="eggNOG" id="COG0467">
    <property type="taxonomic scope" value="Bacteria"/>
</dbReference>
<dbReference type="OrthoDB" id="116243at2"/>
<dbReference type="RefSeq" id="WP_037550360.1">
    <property type="nucleotide sequence ID" value="NZ_JNUP01000072.1"/>
</dbReference>
<feature type="domain" description="MEDS" evidence="1">
    <location>
        <begin position="21"/>
        <end position="177"/>
    </location>
</feature>
<proteinExistence type="predicted"/>
<accession>A0A098QTH9</accession>
<evidence type="ECO:0000313" key="3">
    <source>
        <dbReference type="Proteomes" id="UP000029692"/>
    </source>
</evidence>
<dbReference type="Proteomes" id="UP000029692">
    <property type="component" value="Unassembled WGS sequence"/>
</dbReference>
<comment type="caution">
    <text evidence="2">The sequence shown here is derived from an EMBL/GenBank/DDBJ whole genome shotgun (WGS) entry which is preliminary data.</text>
</comment>
<reference evidence="2 3" key="1">
    <citation type="submission" date="2014-05" db="EMBL/GenBank/DDBJ databases">
        <title>De novo Genome Sequence of Spirocheata sp.</title>
        <authorList>
            <person name="Shivani Y."/>
            <person name="Subhash Y."/>
            <person name="Tushar L."/>
            <person name="Sasikala C."/>
            <person name="Ramana C.V."/>
        </authorList>
    </citation>
    <scope>NUCLEOTIDE SEQUENCE [LARGE SCALE GENOMIC DNA]</scope>
    <source>
        <strain evidence="2 3">JC230</strain>
    </source>
</reference>
<dbReference type="InterPro" id="IPR025847">
    <property type="entry name" value="MEDS_domain"/>
</dbReference>
<dbReference type="EMBL" id="JNUP01000072">
    <property type="protein sequence ID" value="KGE70821.1"/>
    <property type="molecule type" value="Genomic_DNA"/>
</dbReference>
<protein>
    <recommendedName>
        <fullName evidence="1">MEDS domain-containing protein</fullName>
    </recommendedName>
</protein>
<sequence>MGTQQLFSAGPNQGGYHPGMHVCQIYNSADERLDTLYQFIRGGVSYGDLIACFTPEALGTQLVEYAVRIQEEQGGDPTVEILEPLETYLFEGQFDPDRMLNKIRDFYRESQRRGLTSARIIGDMPVQVLESPGGSRVMEYEARVSLLQEEIPVTTVCQYEAGEFSGDAIMEVLQVHPYILSNGSIIQNPLYIDPRTFLGS</sequence>
<evidence type="ECO:0000313" key="2">
    <source>
        <dbReference type="EMBL" id="KGE70821.1"/>
    </source>
</evidence>
<name>A0A098QTH9_9SPIO</name>
<organism evidence="2 3">
    <name type="scientific">Spirochaeta lutea</name>
    <dbReference type="NCBI Taxonomy" id="1480694"/>
    <lineage>
        <taxon>Bacteria</taxon>
        <taxon>Pseudomonadati</taxon>
        <taxon>Spirochaetota</taxon>
        <taxon>Spirochaetia</taxon>
        <taxon>Spirochaetales</taxon>
        <taxon>Spirochaetaceae</taxon>
        <taxon>Spirochaeta</taxon>
    </lineage>
</organism>
<dbReference type="Pfam" id="PF14417">
    <property type="entry name" value="MEDS"/>
    <property type="match status" value="1"/>
</dbReference>
<keyword evidence="3" id="KW-1185">Reference proteome</keyword>
<gene>
    <name evidence="2" type="ORF">DC28_15170</name>
</gene>
<dbReference type="AlphaFoldDB" id="A0A098QTH9"/>